<proteinExistence type="predicted"/>
<dbReference type="AlphaFoldDB" id="A0A182NY20"/>
<reference evidence="2" key="1">
    <citation type="submission" date="2013-03" db="EMBL/GenBank/DDBJ databases">
        <title>The Genome Sequence of Anopheles dirus WRAIR2.</title>
        <authorList>
            <consortium name="The Broad Institute Genomics Platform"/>
            <person name="Neafsey D.E."/>
            <person name="Walton C."/>
            <person name="Walker B."/>
            <person name="Young S.K."/>
            <person name="Zeng Q."/>
            <person name="Gargeya S."/>
            <person name="Fitzgerald M."/>
            <person name="Haas B."/>
            <person name="Abouelleil A."/>
            <person name="Allen A.W."/>
            <person name="Alvarado L."/>
            <person name="Arachchi H.M."/>
            <person name="Berlin A.M."/>
            <person name="Chapman S.B."/>
            <person name="Gainer-Dewar J."/>
            <person name="Goldberg J."/>
            <person name="Griggs A."/>
            <person name="Gujja S."/>
            <person name="Hansen M."/>
            <person name="Howarth C."/>
            <person name="Imamovic A."/>
            <person name="Ireland A."/>
            <person name="Larimer J."/>
            <person name="McCowan C."/>
            <person name="Murphy C."/>
            <person name="Pearson M."/>
            <person name="Poon T.W."/>
            <person name="Priest M."/>
            <person name="Roberts A."/>
            <person name="Saif S."/>
            <person name="Shea T."/>
            <person name="Sisk P."/>
            <person name="Sykes S."/>
            <person name="Wortman J."/>
            <person name="Nusbaum C."/>
            <person name="Birren B."/>
        </authorList>
    </citation>
    <scope>NUCLEOTIDE SEQUENCE [LARGE SCALE GENOMIC DNA]</scope>
    <source>
        <strain evidence="2">WRAIR2</strain>
    </source>
</reference>
<name>A0A182NY20_9DIPT</name>
<keyword evidence="2" id="KW-1185">Reference proteome</keyword>
<protein>
    <submittedName>
        <fullName evidence="1">Uncharacterized protein</fullName>
    </submittedName>
</protein>
<dbReference type="Proteomes" id="UP000075884">
    <property type="component" value="Unassembled WGS sequence"/>
</dbReference>
<dbReference type="VEuPathDB" id="VectorBase:ADIR014729"/>
<accession>A0A182NY20</accession>
<evidence type="ECO:0000313" key="2">
    <source>
        <dbReference type="Proteomes" id="UP000075884"/>
    </source>
</evidence>
<organism evidence="1 2">
    <name type="scientific">Anopheles dirus</name>
    <dbReference type="NCBI Taxonomy" id="7168"/>
    <lineage>
        <taxon>Eukaryota</taxon>
        <taxon>Metazoa</taxon>
        <taxon>Ecdysozoa</taxon>
        <taxon>Arthropoda</taxon>
        <taxon>Hexapoda</taxon>
        <taxon>Insecta</taxon>
        <taxon>Pterygota</taxon>
        <taxon>Neoptera</taxon>
        <taxon>Endopterygota</taxon>
        <taxon>Diptera</taxon>
        <taxon>Nematocera</taxon>
        <taxon>Culicoidea</taxon>
        <taxon>Culicidae</taxon>
        <taxon>Anophelinae</taxon>
        <taxon>Anopheles</taxon>
    </lineage>
</organism>
<sequence>MCKCFQATTTKCTTEA</sequence>
<reference evidence="1" key="2">
    <citation type="submission" date="2020-05" db="UniProtKB">
        <authorList>
            <consortium name="EnsemblMetazoa"/>
        </authorList>
    </citation>
    <scope>IDENTIFICATION</scope>
    <source>
        <strain evidence="1">WRAIR2</strain>
    </source>
</reference>
<dbReference type="EnsemblMetazoa" id="ADIR014729-RA">
    <property type="protein sequence ID" value="ADIR014729-PA"/>
    <property type="gene ID" value="ADIR014729"/>
</dbReference>
<evidence type="ECO:0000313" key="1">
    <source>
        <dbReference type="EnsemblMetazoa" id="ADIR014729-PA"/>
    </source>
</evidence>